<feature type="compositionally biased region" description="Low complexity" evidence="1">
    <location>
        <begin position="119"/>
        <end position="139"/>
    </location>
</feature>
<dbReference type="GeneID" id="41959777"/>
<reference evidence="3" key="2">
    <citation type="submission" date="2019-10" db="EMBL/GenBank/DDBJ databases">
        <authorList>
            <consortium name="NCBI Genome Project"/>
        </authorList>
    </citation>
    <scope>NUCLEOTIDE SEQUENCE</scope>
    <source>
        <strain evidence="3">NI907</strain>
    </source>
</reference>
<dbReference type="KEGG" id="pgri:PgNI_04825"/>
<proteinExistence type="predicted"/>
<feature type="region of interest" description="Disordered" evidence="1">
    <location>
        <begin position="372"/>
        <end position="399"/>
    </location>
</feature>
<feature type="compositionally biased region" description="Low complexity" evidence="1">
    <location>
        <begin position="48"/>
        <end position="63"/>
    </location>
</feature>
<reference evidence="3" key="1">
    <citation type="journal article" date="2019" name="Mol. Biol. Evol.">
        <title>Blast fungal genomes show frequent chromosomal changes, gene gains and losses, and effector gene turnover.</title>
        <authorList>
            <person name="Gomez Luciano L.B."/>
            <person name="Jason Tsai I."/>
            <person name="Chuma I."/>
            <person name="Tosa Y."/>
            <person name="Chen Y.H."/>
            <person name="Li J.Y."/>
            <person name="Li M.Y."/>
            <person name="Jade Lu M.Y."/>
            <person name="Nakayashiki H."/>
            <person name="Li W.H."/>
        </authorList>
    </citation>
    <scope>NUCLEOTIDE SEQUENCE</scope>
    <source>
        <strain evidence="3">NI907</strain>
    </source>
</reference>
<sequence length="748" mass="83474">MPPAAQRREPSLPAVQQRPVRNRKIKRKGYEFEVLSKVKSSNSEDRGPTATATATTSAKPAPAVKRKASVLTAPTPKRNRRHTLFLAQAPRSGSLYAFTPGKKRKHELQSRKPARPRRLPAAADPVPVPSTSAPVVTAPDPVPIPDEATEPAQTVKRRPGRPRKVRPPPGDAASLGKPKPAAASQEPGKPGKSSRHLRAEQRAQQRAEREAVAQADPVNTTRETDATVQGQRRPTSRTRTHQDGAKKDSQHPDPSTHQDSDRDGFLGQRKRQRLTVDIDSAPGLKAVRNVSDRPISKNVQQELYQGGTFRKEDSPQDLSKLDHKSPFVRALQRRPHLARFLTHNQSASTMPCAGKIDISRSQNLRASTRTSINGALNTNGDSDGHHDGIDHSQQPDFKAEDLLPDPMLAHVGWIAKDNAWNRSREEQLRLSIGNWAVNAASAARGNDAELWMWRLMIHFFKAMPHDLWRYGLRPHRGECWAAGSVIGSKPSEHAYNPSYDFCLELGILLCHPVWDGDLMKLRFALQMAICSRIKDHEPPVAGANSRMIASTEKITKVLLESSRKMDLLEEVQLVCKIQSQQYHCGGIESDKDIQWLTSKLSTLKRGSCMTASEEERLLFFLHTSDMKTLREALDAQESHGQAKWRPAVEYCRIFAETPAGMALMGGPAQSPNQNVLVPADHLTLERWKTECFIAERREKLIREEALPNEALLFDVARGDPDPYHVFSRKEFSEEQERIVSGTVNVPEL</sequence>
<name>A0A6P8BD69_PYRGI</name>
<keyword evidence="2" id="KW-1185">Reference proteome</keyword>
<accession>A0A6P8BD69</accession>
<feature type="compositionally biased region" description="Basic and acidic residues" evidence="1">
    <location>
        <begin position="240"/>
        <end position="264"/>
    </location>
</feature>
<evidence type="ECO:0000313" key="3">
    <source>
        <dbReference type="RefSeq" id="XP_030985178.1"/>
    </source>
</evidence>
<reference evidence="3" key="3">
    <citation type="submission" date="2025-08" db="UniProtKB">
        <authorList>
            <consortium name="RefSeq"/>
        </authorList>
    </citation>
    <scope>IDENTIFICATION</scope>
    <source>
        <strain evidence="3">NI907</strain>
    </source>
</reference>
<protein>
    <submittedName>
        <fullName evidence="3">Uncharacterized protein</fullName>
    </submittedName>
</protein>
<dbReference type="Proteomes" id="UP000515153">
    <property type="component" value="Unplaced"/>
</dbReference>
<feature type="region of interest" description="Disordered" evidence="1">
    <location>
        <begin position="1"/>
        <end position="280"/>
    </location>
</feature>
<evidence type="ECO:0000313" key="2">
    <source>
        <dbReference type="Proteomes" id="UP000515153"/>
    </source>
</evidence>
<gene>
    <name evidence="3" type="ORF">PgNI_04825</name>
</gene>
<feature type="compositionally biased region" description="Basic residues" evidence="1">
    <location>
        <begin position="101"/>
        <end position="118"/>
    </location>
</feature>
<feature type="compositionally biased region" description="Basic and acidic residues" evidence="1">
    <location>
        <begin position="28"/>
        <end position="47"/>
    </location>
</feature>
<feature type="compositionally biased region" description="Basic and acidic residues" evidence="1">
    <location>
        <begin position="197"/>
        <end position="211"/>
    </location>
</feature>
<evidence type="ECO:0000256" key="1">
    <source>
        <dbReference type="SAM" id="MobiDB-lite"/>
    </source>
</evidence>
<organism evidence="2 3">
    <name type="scientific">Pyricularia grisea</name>
    <name type="common">Crabgrass-specific blast fungus</name>
    <name type="synonym">Magnaporthe grisea</name>
    <dbReference type="NCBI Taxonomy" id="148305"/>
    <lineage>
        <taxon>Eukaryota</taxon>
        <taxon>Fungi</taxon>
        <taxon>Dikarya</taxon>
        <taxon>Ascomycota</taxon>
        <taxon>Pezizomycotina</taxon>
        <taxon>Sordariomycetes</taxon>
        <taxon>Sordariomycetidae</taxon>
        <taxon>Magnaporthales</taxon>
        <taxon>Pyriculariaceae</taxon>
        <taxon>Pyricularia</taxon>
    </lineage>
</organism>
<feature type="compositionally biased region" description="Basic residues" evidence="1">
    <location>
        <begin position="155"/>
        <end position="166"/>
    </location>
</feature>
<feature type="compositionally biased region" description="Polar residues" evidence="1">
    <location>
        <begin position="217"/>
        <end position="233"/>
    </location>
</feature>
<feature type="compositionally biased region" description="Basic and acidic residues" evidence="1">
    <location>
        <begin position="1"/>
        <end position="10"/>
    </location>
</feature>
<dbReference type="RefSeq" id="XP_030985178.1">
    <property type="nucleotide sequence ID" value="XM_031124868.1"/>
</dbReference>
<dbReference type="AlphaFoldDB" id="A0A6P8BD69"/>